<sequence>MSLFQGSKLIEEKQVLLRTNQKLLEKIYKMELEKNWLKNEMEDARDQNELLEFRILELEVRDSLSCKLSNGAELVFEPKLKFI</sequence>
<accession>A0ABQ7SGA6</accession>
<evidence type="ECO:0000256" key="1">
    <source>
        <dbReference type="ARBA" id="ARBA00005239"/>
    </source>
</evidence>
<dbReference type="PANTHER" id="PTHR18935:SF6">
    <property type="entry name" value="JANUS KINASE AND MICROTUBULE-INTERACTING PROTEIN 1"/>
    <property type="match status" value="1"/>
</dbReference>
<organism evidence="5 6">
    <name type="scientific">Phrynosoma platyrhinos</name>
    <name type="common">Desert horned lizard</name>
    <dbReference type="NCBI Taxonomy" id="52577"/>
    <lineage>
        <taxon>Eukaryota</taxon>
        <taxon>Metazoa</taxon>
        <taxon>Chordata</taxon>
        <taxon>Craniata</taxon>
        <taxon>Vertebrata</taxon>
        <taxon>Euteleostomi</taxon>
        <taxon>Lepidosauria</taxon>
        <taxon>Squamata</taxon>
        <taxon>Bifurcata</taxon>
        <taxon>Unidentata</taxon>
        <taxon>Episquamata</taxon>
        <taxon>Toxicofera</taxon>
        <taxon>Iguania</taxon>
        <taxon>Phrynosomatidae</taxon>
        <taxon>Phrynosomatinae</taxon>
        <taxon>Phrynosoma</taxon>
    </lineage>
</organism>
<dbReference type="PANTHER" id="PTHR18935">
    <property type="entry name" value="GOLGIN SUBFAMILY A MEMBER 4-LIKE ISOFORM X1"/>
    <property type="match status" value="1"/>
</dbReference>
<evidence type="ECO:0000313" key="5">
    <source>
        <dbReference type="EMBL" id="KAH0616342.1"/>
    </source>
</evidence>
<dbReference type="InterPro" id="IPR031994">
    <property type="entry name" value="JAKMIP_C"/>
</dbReference>
<evidence type="ECO:0000259" key="4">
    <source>
        <dbReference type="Pfam" id="PF16034"/>
    </source>
</evidence>
<protein>
    <recommendedName>
        <fullName evidence="4">Janus kinase and microtubule-interacting protein C-terminal domain-containing protein</fullName>
    </recommendedName>
</protein>
<comment type="similarity">
    <text evidence="1">Belongs to the JAKMIP family.</text>
</comment>
<dbReference type="Proteomes" id="UP000826234">
    <property type="component" value="Unassembled WGS sequence"/>
</dbReference>
<evidence type="ECO:0000256" key="3">
    <source>
        <dbReference type="SAM" id="Coils"/>
    </source>
</evidence>
<comment type="caution">
    <text evidence="5">The sequence shown here is derived from an EMBL/GenBank/DDBJ whole genome shotgun (WGS) entry which is preliminary data.</text>
</comment>
<name>A0ABQ7SGA6_PHRPL</name>
<keyword evidence="2 3" id="KW-0175">Coiled coil</keyword>
<proteinExistence type="inferred from homology"/>
<dbReference type="Pfam" id="PF16034">
    <property type="entry name" value="JAKMIP_CC3"/>
    <property type="match status" value="1"/>
</dbReference>
<dbReference type="EMBL" id="JAIPUX010005290">
    <property type="protein sequence ID" value="KAH0616342.1"/>
    <property type="molecule type" value="Genomic_DNA"/>
</dbReference>
<evidence type="ECO:0000256" key="2">
    <source>
        <dbReference type="ARBA" id="ARBA00023054"/>
    </source>
</evidence>
<feature type="coiled-coil region" evidence="3">
    <location>
        <begin position="27"/>
        <end position="61"/>
    </location>
</feature>
<evidence type="ECO:0000313" key="6">
    <source>
        <dbReference type="Proteomes" id="UP000826234"/>
    </source>
</evidence>
<reference evidence="5 6" key="1">
    <citation type="journal article" date="2022" name="Gigascience">
        <title>A chromosome-level genome assembly and annotation of the desert horned lizard, Phrynosoma platyrhinos, provides insight into chromosomal rearrangements among reptiles.</title>
        <authorList>
            <person name="Koochekian N."/>
            <person name="Ascanio A."/>
            <person name="Farleigh K."/>
            <person name="Card D.C."/>
            <person name="Schield D.R."/>
            <person name="Castoe T.A."/>
            <person name="Jezkova T."/>
        </authorList>
    </citation>
    <scope>NUCLEOTIDE SEQUENCE [LARGE SCALE GENOMIC DNA]</scope>
    <source>
        <strain evidence="5">NK-2021</strain>
    </source>
</reference>
<keyword evidence="6" id="KW-1185">Reference proteome</keyword>
<feature type="domain" description="Janus kinase and microtubule-interacting protein C-terminal" evidence="4">
    <location>
        <begin position="5"/>
        <end position="65"/>
    </location>
</feature>
<dbReference type="InterPro" id="IPR024836">
    <property type="entry name" value="JAKMIP"/>
</dbReference>
<gene>
    <name evidence="5" type="ORF">JD844_027379</name>
</gene>